<proteinExistence type="inferred from homology"/>
<evidence type="ECO:0000256" key="4">
    <source>
        <dbReference type="ARBA" id="ARBA00022989"/>
    </source>
</evidence>
<comment type="subcellular location">
    <subcellularLocation>
        <location evidence="6">Cell membrane</location>
        <topology evidence="6">Multi-pass membrane protein</topology>
    </subcellularLocation>
    <subcellularLocation>
        <location evidence="1">Membrane</location>
        <topology evidence="1">Multi-pass membrane protein</topology>
    </subcellularLocation>
</comment>
<evidence type="ECO:0000313" key="7">
    <source>
        <dbReference type="EMBL" id="SDI44371.1"/>
    </source>
</evidence>
<keyword evidence="8" id="KW-1185">Reference proteome</keyword>
<comment type="similarity">
    <text evidence="2 6">Belongs to the 4-toluene sulfonate uptake permease (TSUP) (TC 2.A.102) family.</text>
</comment>
<feature type="transmembrane region" description="Helical" evidence="6">
    <location>
        <begin position="42"/>
        <end position="63"/>
    </location>
</feature>
<dbReference type="PANTHER" id="PTHR43701:SF5">
    <property type="entry name" value="MEMBRANE TRANSPORTER PROTEIN-RELATED"/>
    <property type="match status" value="1"/>
</dbReference>
<dbReference type="InterPro" id="IPR051598">
    <property type="entry name" value="TSUP/Inactive_protease-like"/>
</dbReference>
<protein>
    <recommendedName>
        <fullName evidence="6">Probable membrane transporter protein</fullName>
    </recommendedName>
</protein>
<gene>
    <name evidence="7" type="ORF">SAMN05192534_1561</name>
</gene>
<sequence length="268" mass="28110">MIIIALILLGFAASTYGTIIGAGGGFLFVPVLLMFYDITPEAAAATGLAIVFLNAAAGLPVFIKQRRVLLRTGLLLAAGAFPGTILGERLVQFSPEAVFYALFACLLIGLGLFLTIKKQPKTKKEPAPEVAATAENSYTLHGKDISEDHMITFPFLLGVGLLLGIISSFFGIGGGWLLVPILAYGFGLSLKAATATSIFSLAIYSLSGLIPSVINNNVEWNIVLWSGIGVLAGAQVGAVLSKKMKGSTITRLLAAIVVVMGVSMFFQI</sequence>
<name>A0A1G8KLP7_9BACI</name>
<evidence type="ECO:0000256" key="6">
    <source>
        <dbReference type="RuleBase" id="RU363041"/>
    </source>
</evidence>
<evidence type="ECO:0000256" key="5">
    <source>
        <dbReference type="ARBA" id="ARBA00023136"/>
    </source>
</evidence>
<organism evidence="7 8">
    <name type="scientific">Alteribacillus persepolensis</name>
    <dbReference type="NCBI Taxonomy" id="568899"/>
    <lineage>
        <taxon>Bacteria</taxon>
        <taxon>Bacillati</taxon>
        <taxon>Bacillota</taxon>
        <taxon>Bacilli</taxon>
        <taxon>Bacillales</taxon>
        <taxon>Bacillaceae</taxon>
        <taxon>Alteribacillus</taxon>
    </lineage>
</organism>
<dbReference type="AlphaFoldDB" id="A0A1G8KLP7"/>
<keyword evidence="5 6" id="KW-0472">Membrane</keyword>
<evidence type="ECO:0000256" key="3">
    <source>
        <dbReference type="ARBA" id="ARBA00022692"/>
    </source>
</evidence>
<dbReference type="RefSeq" id="WP_245705320.1">
    <property type="nucleotide sequence ID" value="NZ_FNDK01000056.1"/>
</dbReference>
<reference evidence="7 8" key="1">
    <citation type="submission" date="2016-10" db="EMBL/GenBank/DDBJ databases">
        <authorList>
            <person name="de Groot N.N."/>
        </authorList>
    </citation>
    <scope>NUCLEOTIDE SEQUENCE [LARGE SCALE GENOMIC DNA]</scope>
    <source>
        <strain evidence="7 8">DSM 21632</strain>
    </source>
</reference>
<keyword evidence="3 6" id="KW-0812">Transmembrane</keyword>
<feature type="transmembrane region" description="Helical" evidence="6">
    <location>
        <begin position="192"/>
        <end position="210"/>
    </location>
</feature>
<feature type="transmembrane region" description="Helical" evidence="6">
    <location>
        <begin position="7"/>
        <end position="36"/>
    </location>
</feature>
<feature type="transmembrane region" description="Helical" evidence="6">
    <location>
        <begin position="246"/>
        <end position="266"/>
    </location>
</feature>
<dbReference type="GO" id="GO:0005886">
    <property type="term" value="C:plasma membrane"/>
    <property type="evidence" value="ECO:0007669"/>
    <property type="project" value="UniProtKB-SubCell"/>
</dbReference>
<dbReference type="EMBL" id="FNDK01000056">
    <property type="protein sequence ID" value="SDI44371.1"/>
    <property type="molecule type" value="Genomic_DNA"/>
</dbReference>
<dbReference type="Pfam" id="PF01925">
    <property type="entry name" value="TauE"/>
    <property type="match status" value="1"/>
</dbReference>
<accession>A0A1G8KLP7</accession>
<evidence type="ECO:0000256" key="2">
    <source>
        <dbReference type="ARBA" id="ARBA00009142"/>
    </source>
</evidence>
<feature type="transmembrane region" description="Helical" evidence="6">
    <location>
        <begin position="222"/>
        <end position="240"/>
    </location>
</feature>
<evidence type="ECO:0000256" key="1">
    <source>
        <dbReference type="ARBA" id="ARBA00004141"/>
    </source>
</evidence>
<dbReference type="Proteomes" id="UP000199163">
    <property type="component" value="Unassembled WGS sequence"/>
</dbReference>
<dbReference type="InterPro" id="IPR036259">
    <property type="entry name" value="MFS_trans_sf"/>
</dbReference>
<keyword evidence="6" id="KW-1003">Cell membrane</keyword>
<dbReference type="PANTHER" id="PTHR43701">
    <property type="entry name" value="MEMBRANE TRANSPORTER PROTEIN MJ0441-RELATED"/>
    <property type="match status" value="1"/>
</dbReference>
<feature type="transmembrane region" description="Helical" evidence="6">
    <location>
        <begin position="97"/>
        <end position="116"/>
    </location>
</feature>
<feature type="transmembrane region" description="Helical" evidence="6">
    <location>
        <begin position="153"/>
        <end position="186"/>
    </location>
</feature>
<feature type="transmembrane region" description="Helical" evidence="6">
    <location>
        <begin position="68"/>
        <end position="85"/>
    </location>
</feature>
<dbReference type="STRING" id="568899.SAMN05192534_1561"/>
<dbReference type="InterPro" id="IPR002781">
    <property type="entry name" value="TM_pro_TauE-like"/>
</dbReference>
<evidence type="ECO:0000313" key="8">
    <source>
        <dbReference type="Proteomes" id="UP000199163"/>
    </source>
</evidence>
<dbReference type="Gene3D" id="1.20.1250.20">
    <property type="entry name" value="MFS general substrate transporter like domains"/>
    <property type="match status" value="1"/>
</dbReference>
<keyword evidence="4 6" id="KW-1133">Transmembrane helix</keyword>